<name>A0A1M5FB07_STRHI</name>
<evidence type="ECO:0000313" key="1">
    <source>
        <dbReference type="EMBL" id="SHF88251.1"/>
    </source>
</evidence>
<dbReference type="AlphaFoldDB" id="A0A1M5FB07"/>
<dbReference type="EMBL" id="FQVN01000005">
    <property type="protein sequence ID" value="SHF88251.1"/>
    <property type="molecule type" value="Genomic_DNA"/>
</dbReference>
<keyword evidence="2" id="KW-1185">Reference proteome</keyword>
<proteinExistence type="predicted"/>
<organism evidence="1 2">
    <name type="scientific">Streptoalloteichus hindustanus</name>
    <dbReference type="NCBI Taxonomy" id="2017"/>
    <lineage>
        <taxon>Bacteria</taxon>
        <taxon>Bacillati</taxon>
        <taxon>Actinomycetota</taxon>
        <taxon>Actinomycetes</taxon>
        <taxon>Pseudonocardiales</taxon>
        <taxon>Pseudonocardiaceae</taxon>
        <taxon>Streptoalloteichus</taxon>
    </lineage>
</organism>
<dbReference type="SUPFAM" id="SSF52309">
    <property type="entry name" value="N-(deoxy)ribosyltransferase-like"/>
    <property type="match status" value="1"/>
</dbReference>
<dbReference type="RefSeq" id="WP_073484454.1">
    <property type="nucleotide sequence ID" value="NZ_FQVN01000005.1"/>
</dbReference>
<sequence length="190" mass="20377">MADRVRIFLAAPFVQFLVGDRVTDQWRHRLTALRERLLAGGAAVFNAHHNEGWGEFGLPPEQCVPSDFRGVVACDAVCAYAGDPVSAGVAVELGWASMLRKPIVLAADARTRLTPMIEGLGAVTRVETMRLADGLDDGAIEEMATTALRLAAEARTWAPPLWPGARLDAPLGYAALENDASELLFGEIPA</sequence>
<protein>
    <recommendedName>
        <fullName evidence="3">Nucleoside 2-deoxyribosyltransferase</fullName>
    </recommendedName>
</protein>
<dbReference type="Proteomes" id="UP000184501">
    <property type="component" value="Unassembled WGS sequence"/>
</dbReference>
<evidence type="ECO:0000313" key="2">
    <source>
        <dbReference type="Proteomes" id="UP000184501"/>
    </source>
</evidence>
<evidence type="ECO:0008006" key="3">
    <source>
        <dbReference type="Google" id="ProtNLM"/>
    </source>
</evidence>
<dbReference type="OrthoDB" id="4743790at2"/>
<accession>A0A1M5FB07</accession>
<dbReference type="STRING" id="2017.SAMN05444320_105335"/>
<reference evidence="1 2" key="1">
    <citation type="submission" date="2016-11" db="EMBL/GenBank/DDBJ databases">
        <authorList>
            <person name="Jaros S."/>
            <person name="Januszkiewicz K."/>
            <person name="Wedrychowicz H."/>
        </authorList>
    </citation>
    <scope>NUCLEOTIDE SEQUENCE [LARGE SCALE GENOMIC DNA]</scope>
    <source>
        <strain evidence="1 2">DSM 44523</strain>
    </source>
</reference>
<gene>
    <name evidence="1" type="ORF">SAMN05444320_105335</name>
</gene>
<dbReference type="Gene3D" id="3.40.50.450">
    <property type="match status" value="1"/>
</dbReference>